<feature type="chain" id="PRO_5046196194" evidence="1">
    <location>
        <begin position="28"/>
        <end position="790"/>
    </location>
</feature>
<dbReference type="Pfam" id="PF06452">
    <property type="entry name" value="CBM9_1"/>
    <property type="match status" value="1"/>
</dbReference>
<reference evidence="4 5" key="1">
    <citation type="submission" date="2023-09" db="EMBL/GenBank/DDBJ databases">
        <authorList>
            <person name="Rey-Velasco X."/>
        </authorList>
    </citation>
    <scope>NUCLEOTIDE SEQUENCE [LARGE SCALE GENOMIC DNA]</scope>
    <source>
        <strain evidence="4 5">W431</strain>
    </source>
</reference>
<name>A0ABU2ZXA4_9GAMM</name>
<organism evidence="4 5">
    <name type="scientific">Thalassotalea castellviae</name>
    <dbReference type="NCBI Taxonomy" id="3075612"/>
    <lineage>
        <taxon>Bacteria</taxon>
        <taxon>Pseudomonadati</taxon>
        <taxon>Pseudomonadota</taxon>
        <taxon>Gammaproteobacteria</taxon>
        <taxon>Alteromonadales</taxon>
        <taxon>Colwelliaceae</taxon>
        <taxon>Thalassotalea</taxon>
    </lineage>
</organism>
<dbReference type="InterPro" id="IPR045670">
    <property type="entry name" value="DUF5916"/>
</dbReference>
<dbReference type="InterPro" id="IPR010502">
    <property type="entry name" value="Carb-bd_dom_fam9"/>
</dbReference>
<comment type="caution">
    <text evidence="4">The sequence shown here is derived from an EMBL/GenBank/DDBJ whole genome shotgun (WGS) entry which is preliminary data.</text>
</comment>
<evidence type="ECO:0000313" key="5">
    <source>
        <dbReference type="Proteomes" id="UP001266357"/>
    </source>
</evidence>
<accession>A0ABU2ZXA4</accession>
<proteinExistence type="predicted"/>
<feature type="domain" description="DUF5916" evidence="3">
    <location>
        <begin position="266"/>
        <end position="570"/>
    </location>
</feature>
<evidence type="ECO:0000259" key="2">
    <source>
        <dbReference type="Pfam" id="PF06452"/>
    </source>
</evidence>
<dbReference type="CDD" id="cd09618">
    <property type="entry name" value="CBM9_like_2"/>
    <property type="match status" value="1"/>
</dbReference>
<evidence type="ECO:0000313" key="4">
    <source>
        <dbReference type="EMBL" id="MDT0602253.1"/>
    </source>
</evidence>
<protein>
    <submittedName>
        <fullName evidence="4">DUF5916 domain-containing protein</fullName>
    </submittedName>
</protein>
<evidence type="ECO:0000259" key="3">
    <source>
        <dbReference type="Pfam" id="PF19313"/>
    </source>
</evidence>
<feature type="domain" description="Carbohydrate-binding" evidence="2">
    <location>
        <begin position="46"/>
        <end position="199"/>
    </location>
</feature>
<keyword evidence="5" id="KW-1185">Reference proteome</keyword>
<dbReference type="SUPFAM" id="SSF49344">
    <property type="entry name" value="CBD9-like"/>
    <property type="match status" value="1"/>
</dbReference>
<feature type="signal peptide" evidence="1">
    <location>
        <begin position="1"/>
        <end position="27"/>
    </location>
</feature>
<dbReference type="Pfam" id="PF19313">
    <property type="entry name" value="DUF5916"/>
    <property type="match status" value="1"/>
</dbReference>
<evidence type="ECO:0000256" key="1">
    <source>
        <dbReference type="SAM" id="SignalP"/>
    </source>
</evidence>
<dbReference type="EMBL" id="JAVRIF010000001">
    <property type="protein sequence ID" value="MDT0602253.1"/>
    <property type="molecule type" value="Genomic_DNA"/>
</dbReference>
<gene>
    <name evidence="4" type="ORF">RM573_01455</name>
</gene>
<dbReference type="Gene3D" id="2.60.40.1190">
    <property type="match status" value="1"/>
</dbReference>
<sequence length="790" mass="91324">MQLVSRYCFISVCLMVLLINKPSQVLAEETKLSSHQMPYSSLSAKIDGELTDEIWQHAKTFDLNIVNYPWNNKGSPVKTSAKIVENGEYIYVSFFAEDPEPEKIQAFLGDRDTRWGDDIVGIKFDTFNNRRLNYEFFVNPFGVQLDSIKNEMTGTSNDSWNGIWDSYGKITEAGYQVEIAIPYRILNFADNDEVKTWAFELIRSYPRDTRLRISHIPLDRNNDCWLCQYPEIQGFKEAKTGKNLMVTPALVATRNETKDIYTPEDNWHSENDVDAGVDIRWGINANTLLNVTLNPDFSTVEVDSGQLSINKTYSLFYDEKRPFFLENADYFASNYDLVYTRNIADPDYGAKITGTEQAHSYGFFITNDTETNFFVPGNTGSDLATLNRESHSAAFKYRYDFTDDLSVGAISTLRTADDYHNYVFGIDSKYRLDDSNTFSGQLLNSNTQYPTDLYQSFCYGESDTDCDQAKDVDCIFGNCQYSEQVHRTKFDNDITDLAYKATYEHSSEYWNITAEHQNIGKKFRADLGYMPRADYQSDKVLLDRLFYGENDTFWQEMKLSGLWQINHNEKGEFLDKTLATSFTIDGPMLSTFDAMFTYADKVGLREDESSLAIDGNTTRFTEKLATFYANVQPNSQLYLESEFIIGDKIDYRNNRLGDYRELYANISYNFTRHLETELYYTNSTLDANGANVYQASLTELRVSYQFDVHSYLKLNLVYSDIDRNPENNPYLSVSKRNKNLSSQLIYAYKLNPQTVFYLGYSDNSFQDDYLNHLAREQRTFFTKISYAWMP</sequence>
<dbReference type="Proteomes" id="UP001266357">
    <property type="component" value="Unassembled WGS sequence"/>
</dbReference>
<dbReference type="RefSeq" id="WP_311576136.1">
    <property type="nucleotide sequence ID" value="NZ_JAVRIF010000001.1"/>
</dbReference>
<keyword evidence="1" id="KW-0732">Signal</keyword>